<protein>
    <submittedName>
        <fullName evidence="1">Uncharacterized protein</fullName>
    </submittedName>
</protein>
<name>A0A0W8FRR2_9ZZZZ</name>
<sequence>MTDIVLGKRKVLYHAVTKGVLTLEGEGKYVSLFMETMNYLNRIFTKNKKQGGGCDKKA</sequence>
<reference evidence="1" key="1">
    <citation type="journal article" date="2015" name="Proc. Natl. Acad. Sci. U.S.A.">
        <title>Networks of energetic and metabolic interactions define dynamics in microbial communities.</title>
        <authorList>
            <person name="Embree M."/>
            <person name="Liu J.K."/>
            <person name="Al-Bassam M.M."/>
            <person name="Zengler K."/>
        </authorList>
    </citation>
    <scope>NUCLEOTIDE SEQUENCE</scope>
</reference>
<evidence type="ECO:0000313" key="1">
    <source>
        <dbReference type="EMBL" id="KUG23027.1"/>
    </source>
</evidence>
<dbReference type="AlphaFoldDB" id="A0A0W8FRR2"/>
<dbReference type="EMBL" id="LNQE01000926">
    <property type="protein sequence ID" value="KUG23027.1"/>
    <property type="molecule type" value="Genomic_DNA"/>
</dbReference>
<proteinExistence type="predicted"/>
<organism evidence="1">
    <name type="scientific">hydrocarbon metagenome</name>
    <dbReference type="NCBI Taxonomy" id="938273"/>
    <lineage>
        <taxon>unclassified sequences</taxon>
        <taxon>metagenomes</taxon>
        <taxon>ecological metagenomes</taxon>
    </lineage>
</organism>
<gene>
    <name evidence="1" type="ORF">ASZ90_007201</name>
</gene>
<comment type="caution">
    <text evidence="1">The sequence shown here is derived from an EMBL/GenBank/DDBJ whole genome shotgun (WGS) entry which is preliminary data.</text>
</comment>
<accession>A0A0W8FRR2</accession>